<dbReference type="SUPFAM" id="SSF53187">
    <property type="entry name" value="Zn-dependent exopeptidases"/>
    <property type="match status" value="1"/>
</dbReference>
<dbReference type="Proteomes" id="UP000325161">
    <property type="component" value="Chromosome"/>
</dbReference>
<dbReference type="SUPFAM" id="SSF55031">
    <property type="entry name" value="Bacterial exopeptidase dimerisation domain"/>
    <property type="match status" value="1"/>
</dbReference>
<keyword evidence="2" id="KW-0479">Metal-binding</keyword>
<feature type="domain" description="Peptidase M20 dimerisation" evidence="6">
    <location>
        <begin position="223"/>
        <end position="318"/>
    </location>
</feature>
<evidence type="ECO:0000256" key="4">
    <source>
        <dbReference type="ARBA" id="ARBA00022833"/>
    </source>
</evidence>
<keyword evidence="4" id="KW-0862">Zinc</keyword>
<comment type="cofactor">
    <cofactor evidence="1">
        <name>Zn(2+)</name>
        <dbReference type="ChEBI" id="CHEBI:29105"/>
    </cofactor>
</comment>
<dbReference type="PANTHER" id="PTHR43808:SF17">
    <property type="entry name" value="PEPTIDASE M20"/>
    <property type="match status" value="1"/>
</dbReference>
<keyword evidence="5" id="KW-0732">Signal</keyword>
<protein>
    <submittedName>
        <fullName evidence="7">M20/M25/M40 family metallo-hydrolase</fullName>
    </submittedName>
</protein>
<keyword evidence="8" id="KW-1185">Reference proteome</keyword>
<dbReference type="Pfam" id="PF07687">
    <property type="entry name" value="M20_dimer"/>
    <property type="match status" value="1"/>
</dbReference>
<dbReference type="AlphaFoldDB" id="A0A5C0AU44"/>
<name>A0A5C0AU44_9BURK</name>
<dbReference type="Gene3D" id="3.40.630.10">
    <property type="entry name" value="Zn peptidases"/>
    <property type="match status" value="1"/>
</dbReference>
<dbReference type="EMBL" id="CP043046">
    <property type="protein sequence ID" value="QEI05655.1"/>
    <property type="molecule type" value="Genomic_DNA"/>
</dbReference>
<dbReference type="InterPro" id="IPR050072">
    <property type="entry name" value="Peptidase_M20A"/>
</dbReference>
<evidence type="ECO:0000256" key="1">
    <source>
        <dbReference type="ARBA" id="ARBA00001947"/>
    </source>
</evidence>
<feature type="chain" id="PRO_5022829140" evidence="5">
    <location>
        <begin position="27"/>
        <end position="433"/>
    </location>
</feature>
<dbReference type="PANTHER" id="PTHR43808">
    <property type="entry name" value="ACETYLORNITHINE DEACETYLASE"/>
    <property type="match status" value="1"/>
</dbReference>
<dbReference type="KEGG" id="pacr:FXN63_07235"/>
<dbReference type="RefSeq" id="WP_148814038.1">
    <property type="nucleotide sequence ID" value="NZ_CP043046.1"/>
</dbReference>
<organism evidence="7 8">
    <name type="scientific">Pigmentiphaga aceris</name>
    <dbReference type="NCBI Taxonomy" id="1940612"/>
    <lineage>
        <taxon>Bacteria</taxon>
        <taxon>Pseudomonadati</taxon>
        <taxon>Pseudomonadota</taxon>
        <taxon>Betaproteobacteria</taxon>
        <taxon>Burkholderiales</taxon>
        <taxon>Alcaligenaceae</taxon>
        <taxon>Pigmentiphaga</taxon>
    </lineage>
</organism>
<dbReference type="PROSITE" id="PS00758">
    <property type="entry name" value="ARGE_DAPE_CPG2_1"/>
    <property type="match status" value="1"/>
</dbReference>
<dbReference type="Pfam" id="PF01546">
    <property type="entry name" value="Peptidase_M20"/>
    <property type="match status" value="1"/>
</dbReference>
<evidence type="ECO:0000256" key="2">
    <source>
        <dbReference type="ARBA" id="ARBA00022723"/>
    </source>
</evidence>
<evidence type="ECO:0000256" key="5">
    <source>
        <dbReference type="SAM" id="SignalP"/>
    </source>
</evidence>
<evidence type="ECO:0000313" key="7">
    <source>
        <dbReference type="EMBL" id="QEI05655.1"/>
    </source>
</evidence>
<gene>
    <name evidence="7" type="ORF">FXN63_07235</name>
</gene>
<dbReference type="OrthoDB" id="9776600at2"/>
<feature type="signal peptide" evidence="5">
    <location>
        <begin position="1"/>
        <end position="26"/>
    </location>
</feature>
<dbReference type="GO" id="GO:0016787">
    <property type="term" value="F:hydrolase activity"/>
    <property type="evidence" value="ECO:0007669"/>
    <property type="project" value="UniProtKB-KW"/>
</dbReference>
<evidence type="ECO:0000259" key="6">
    <source>
        <dbReference type="Pfam" id="PF07687"/>
    </source>
</evidence>
<dbReference type="InterPro" id="IPR002933">
    <property type="entry name" value="Peptidase_M20"/>
</dbReference>
<dbReference type="Gene3D" id="3.30.70.360">
    <property type="match status" value="1"/>
</dbReference>
<sequence length="433" mass="45759">MPLSVRTTVFWLALGLASAAPAGAQSADPQADVQRIITSAAFKRASAAFDRDYNRIVDECVTLSEIPAPAFKEGPRAQVFARLLREAGLQTVDIDAEGNVYALRKGSGGKDSKLVAVSAHLDTSFAPDIDTTVKRVGNRLAGPGVGEDAMGLATMLAFARALDTGDIKTRDDILFVATVGKEGLGDLRGARFLFTKSPFKDKIKQFIALQGAEISAITNAGLGSKRYRVTFNGPGGPGFNAFGLVNPLFALAEAANQLSKVEVPSSPRTTYNIGMVGGGTSITTIPQSGWMEIDMRSESIARLKRVEERMLSVVAQAADTENGIRSTKEGKITVDAKLLGDRPAGQTDTEKDIVQYADAALTAAGYKTSYRWGSTDANVPMSLGIPSIALGVMGPGKIGRTHNLDEWIDVDRPALLKAMTANLSVLLATAGVP</sequence>
<evidence type="ECO:0000256" key="3">
    <source>
        <dbReference type="ARBA" id="ARBA00022801"/>
    </source>
</evidence>
<proteinExistence type="predicted"/>
<dbReference type="InterPro" id="IPR011650">
    <property type="entry name" value="Peptidase_M20_dimer"/>
</dbReference>
<dbReference type="GO" id="GO:0046872">
    <property type="term" value="F:metal ion binding"/>
    <property type="evidence" value="ECO:0007669"/>
    <property type="project" value="UniProtKB-KW"/>
</dbReference>
<dbReference type="InterPro" id="IPR001261">
    <property type="entry name" value="ArgE/DapE_CS"/>
</dbReference>
<accession>A0A5C0AU44</accession>
<evidence type="ECO:0000313" key="8">
    <source>
        <dbReference type="Proteomes" id="UP000325161"/>
    </source>
</evidence>
<dbReference type="InterPro" id="IPR036264">
    <property type="entry name" value="Bact_exopeptidase_dim_dom"/>
</dbReference>
<reference evidence="7 8" key="1">
    <citation type="submission" date="2019-08" db="EMBL/GenBank/DDBJ databases">
        <title>Amphibian skin-associated Pigmentiphaga: genome sequence and occurrence across geography and hosts.</title>
        <authorList>
            <person name="Bletz M.C."/>
            <person name="Bunk B."/>
            <person name="Sproeer C."/>
            <person name="Biwer P."/>
            <person name="Reiter S."/>
            <person name="Rabemananjara F.C.E."/>
            <person name="Schulz S."/>
            <person name="Overmann J."/>
            <person name="Vences M."/>
        </authorList>
    </citation>
    <scope>NUCLEOTIDE SEQUENCE [LARGE SCALE GENOMIC DNA]</scope>
    <source>
        <strain evidence="7 8">Mada1488</strain>
    </source>
</reference>
<keyword evidence="3 7" id="KW-0378">Hydrolase</keyword>